<dbReference type="AlphaFoldDB" id="D5UDP2"/>
<reference evidence="1 2" key="1">
    <citation type="journal article" date="2010" name="Stand. Genomic Sci.">
        <title>Complete genome sequence of Cellulomonas flavigena type strain (134).</title>
        <authorList>
            <person name="Abt B."/>
            <person name="Foster B."/>
            <person name="Lapidus A."/>
            <person name="Clum A."/>
            <person name="Sun H."/>
            <person name="Pukall R."/>
            <person name="Lucas S."/>
            <person name="Glavina Del Rio T."/>
            <person name="Nolan M."/>
            <person name="Tice H."/>
            <person name="Cheng J.F."/>
            <person name="Pitluck S."/>
            <person name="Liolios K."/>
            <person name="Ivanova N."/>
            <person name="Mavromatis K."/>
            <person name="Ovchinnikova G."/>
            <person name="Pati A."/>
            <person name="Goodwin L."/>
            <person name="Chen A."/>
            <person name="Palaniappan K."/>
            <person name="Land M."/>
            <person name="Hauser L."/>
            <person name="Chang Y.J."/>
            <person name="Jeffries C.D."/>
            <person name="Rohde M."/>
            <person name="Goker M."/>
            <person name="Woyke T."/>
            <person name="Bristow J."/>
            <person name="Eisen J.A."/>
            <person name="Markowitz V."/>
            <person name="Hugenholtz P."/>
            <person name="Kyrpides N.C."/>
            <person name="Klenk H.P."/>
        </authorList>
    </citation>
    <scope>NUCLEOTIDE SEQUENCE [LARGE SCALE GENOMIC DNA]</scope>
    <source>
        <strain evidence="2">ATCC 482 / DSM 20109 / BCRC 11376 / JCM 18109 / NBRC 3775 / NCIMB 8073 / NRS 134</strain>
    </source>
</reference>
<proteinExistence type="predicted"/>
<accession>D5UDP2</accession>
<name>D5UDP2_CELFN</name>
<dbReference type="Pfam" id="PF26421">
    <property type="entry name" value="Avidin_like"/>
    <property type="match status" value="1"/>
</dbReference>
<keyword evidence="2" id="KW-1185">Reference proteome</keyword>
<dbReference type="RefSeq" id="WP_013118826.1">
    <property type="nucleotide sequence ID" value="NC_014151.1"/>
</dbReference>
<dbReference type="eggNOG" id="ENOG5033FIP">
    <property type="taxonomic scope" value="Bacteria"/>
</dbReference>
<gene>
    <name evidence="1" type="ordered locus">Cfla_3627</name>
</gene>
<organism evidence="1 2">
    <name type="scientific">Cellulomonas flavigena (strain ATCC 482 / DSM 20109 / BCRC 11376 / JCM 18109 / NBRC 3775 / NCIMB 8073 / NRS 134)</name>
    <dbReference type="NCBI Taxonomy" id="446466"/>
    <lineage>
        <taxon>Bacteria</taxon>
        <taxon>Bacillati</taxon>
        <taxon>Actinomycetota</taxon>
        <taxon>Actinomycetes</taxon>
        <taxon>Micrococcales</taxon>
        <taxon>Cellulomonadaceae</taxon>
        <taxon>Cellulomonas</taxon>
    </lineage>
</organism>
<dbReference type="InterPro" id="IPR058595">
    <property type="entry name" value="Avidin-like"/>
</dbReference>
<dbReference type="HOGENOM" id="CLU_146218_1_0_11"/>
<sequence>MIDYEGRVFRRAGGADAARARYHQSGRHVWAHVEGGPVVVGTLAGQCDDDGKLSLAYALALGTGVVVAGRTTNVPEVRADGSVVLREEWQRSSPDVSCGVSYLEEVRGAAAEPTEAREGAR</sequence>
<dbReference type="OrthoDB" id="5684515at2"/>
<dbReference type="Proteomes" id="UP000000849">
    <property type="component" value="Chromosome"/>
</dbReference>
<dbReference type="KEGG" id="cfl:Cfla_3627"/>
<dbReference type="EMBL" id="CP001964">
    <property type="protein sequence ID" value="ADG76498.1"/>
    <property type="molecule type" value="Genomic_DNA"/>
</dbReference>
<evidence type="ECO:0000313" key="1">
    <source>
        <dbReference type="EMBL" id="ADG76498.1"/>
    </source>
</evidence>
<evidence type="ECO:0000313" key="2">
    <source>
        <dbReference type="Proteomes" id="UP000000849"/>
    </source>
</evidence>
<dbReference type="STRING" id="446466.Cfla_3627"/>
<protein>
    <submittedName>
        <fullName evidence="1">Uncharacterized protein</fullName>
    </submittedName>
</protein>